<dbReference type="EMBL" id="ML977006">
    <property type="protein sequence ID" value="KAF1953076.1"/>
    <property type="molecule type" value="Genomic_DNA"/>
</dbReference>
<sequence>MDQSQDPFNGKYGQLLLIKEIGSKDYIETEHSFTKRQPLRVVLGGATGWKWGPQRLYNEAVVLDFISQNTTIPVPRLLQHGYDSSGRYYVTMERISGVELYSIGNQCRKPGGVQHVISGRCGVCQDIARKNADDFISRDVIPQLQSFRSYETGFEGFVLPPPRIVEMHERDSWLVKRSLAKEYCLVHGDLAAHNIMMCPDTLRVKYIFDWEQCGYYPPEMELELWNMQGMGYYKLFDNDELIDREIRLITP</sequence>
<gene>
    <name evidence="2" type="ORF">CC80DRAFT_165474</name>
</gene>
<accession>A0A6A5TQK3</accession>
<dbReference type="SUPFAM" id="SSF56112">
    <property type="entry name" value="Protein kinase-like (PK-like)"/>
    <property type="match status" value="1"/>
</dbReference>
<evidence type="ECO:0000313" key="2">
    <source>
        <dbReference type="EMBL" id="KAF1953076.1"/>
    </source>
</evidence>
<keyword evidence="3" id="KW-1185">Reference proteome</keyword>
<dbReference type="PANTHER" id="PTHR21310">
    <property type="entry name" value="AMINOGLYCOSIDE PHOSPHOTRANSFERASE-RELATED-RELATED"/>
    <property type="match status" value="1"/>
</dbReference>
<dbReference type="OrthoDB" id="2906425at2759"/>
<dbReference type="InterPro" id="IPR051678">
    <property type="entry name" value="AGP_Transferase"/>
</dbReference>
<dbReference type="Pfam" id="PF01636">
    <property type="entry name" value="APH"/>
    <property type="match status" value="1"/>
</dbReference>
<dbReference type="AlphaFoldDB" id="A0A6A5TQK3"/>
<dbReference type="InterPro" id="IPR011009">
    <property type="entry name" value="Kinase-like_dom_sf"/>
</dbReference>
<reference evidence="2" key="1">
    <citation type="journal article" date="2020" name="Stud. Mycol.">
        <title>101 Dothideomycetes genomes: a test case for predicting lifestyles and emergence of pathogens.</title>
        <authorList>
            <person name="Haridas S."/>
            <person name="Albert R."/>
            <person name="Binder M."/>
            <person name="Bloem J."/>
            <person name="Labutti K."/>
            <person name="Salamov A."/>
            <person name="Andreopoulos B."/>
            <person name="Baker S."/>
            <person name="Barry K."/>
            <person name="Bills G."/>
            <person name="Bluhm B."/>
            <person name="Cannon C."/>
            <person name="Castanera R."/>
            <person name="Culley D."/>
            <person name="Daum C."/>
            <person name="Ezra D."/>
            <person name="Gonzalez J."/>
            <person name="Henrissat B."/>
            <person name="Kuo A."/>
            <person name="Liang C."/>
            <person name="Lipzen A."/>
            <person name="Lutzoni F."/>
            <person name="Magnuson J."/>
            <person name="Mondo S."/>
            <person name="Nolan M."/>
            <person name="Ohm R."/>
            <person name="Pangilinan J."/>
            <person name="Park H.-J."/>
            <person name="Ramirez L."/>
            <person name="Alfaro M."/>
            <person name="Sun H."/>
            <person name="Tritt A."/>
            <person name="Yoshinaga Y."/>
            <person name="Zwiers L.-H."/>
            <person name="Turgeon B."/>
            <person name="Goodwin S."/>
            <person name="Spatafora J."/>
            <person name="Crous P."/>
            <person name="Grigoriev I."/>
        </authorList>
    </citation>
    <scope>NUCLEOTIDE SEQUENCE</scope>
    <source>
        <strain evidence="2">CBS 675.92</strain>
    </source>
</reference>
<organism evidence="2 3">
    <name type="scientific">Byssothecium circinans</name>
    <dbReference type="NCBI Taxonomy" id="147558"/>
    <lineage>
        <taxon>Eukaryota</taxon>
        <taxon>Fungi</taxon>
        <taxon>Dikarya</taxon>
        <taxon>Ascomycota</taxon>
        <taxon>Pezizomycotina</taxon>
        <taxon>Dothideomycetes</taxon>
        <taxon>Pleosporomycetidae</taxon>
        <taxon>Pleosporales</taxon>
        <taxon>Massarineae</taxon>
        <taxon>Massarinaceae</taxon>
        <taxon>Byssothecium</taxon>
    </lineage>
</organism>
<protein>
    <recommendedName>
        <fullName evidence="1">Aminoglycoside phosphotransferase domain-containing protein</fullName>
    </recommendedName>
</protein>
<dbReference type="Gene3D" id="3.90.1200.10">
    <property type="match status" value="1"/>
</dbReference>
<dbReference type="InterPro" id="IPR002575">
    <property type="entry name" value="Aminoglycoside_PTrfase"/>
</dbReference>
<feature type="domain" description="Aminoglycoside phosphotransferase" evidence="1">
    <location>
        <begin position="53"/>
        <end position="222"/>
    </location>
</feature>
<proteinExistence type="predicted"/>
<dbReference type="Proteomes" id="UP000800035">
    <property type="component" value="Unassembled WGS sequence"/>
</dbReference>
<name>A0A6A5TQK3_9PLEO</name>
<evidence type="ECO:0000259" key="1">
    <source>
        <dbReference type="Pfam" id="PF01636"/>
    </source>
</evidence>
<evidence type="ECO:0000313" key="3">
    <source>
        <dbReference type="Proteomes" id="UP000800035"/>
    </source>
</evidence>